<keyword evidence="3" id="KW-1185">Reference proteome</keyword>
<dbReference type="RefSeq" id="XP_013381269.1">
    <property type="nucleotide sequence ID" value="XM_013525815.1"/>
</dbReference>
<feature type="signal peptide" evidence="2">
    <location>
        <begin position="1"/>
        <end position="21"/>
    </location>
</feature>
<dbReference type="STRING" id="7574.A0A1S3H819"/>
<reference evidence="4" key="1">
    <citation type="submission" date="2025-08" db="UniProtKB">
        <authorList>
            <consortium name="RefSeq"/>
        </authorList>
    </citation>
    <scope>IDENTIFICATION</scope>
    <source>
        <tissue evidence="4">Gonads</tissue>
    </source>
</reference>
<protein>
    <submittedName>
        <fullName evidence="4">Uncharacterized protein LOC106152296</fullName>
    </submittedName>
</protein>
<name>A0A1S3H819_LINAN</name>
<dbReference type="Proteomes" id="UP000085678">
    <property type="component" value="Unplaced"/>
</dbReference>
<organism evidence="3 4">
    <name type="scientific">Lingula anatina</name>
    <name type="common">Brachiopod</name>
    <name type="synonym">Lingula unguis</name>
    <dbReference type="NCBI Taxonomy" id="7574"/>
    <lineage>
        <taxon>Eukaryota</taxon>
        <taxon>Metazoa</taxon>
        <taxon>Spiralia</taxon>
        <taxon>Lophotrochozoa</taxon>
        <taxon>Brachiopoda</taxon>
        <taxon>Linguliformea</taxon>
        <taxon>Lingulata</taxon>
        <taxon>Lingulida</taxon>
        <taxon>Linguloidea</taxon>
        <taxon>Lingulidae</taxon>
        <taxon>Lingula</taxon>
    </lineage>
</organism>
<proteinExistence type="predicted"/>
<accession>A0A1S3H819</accession>
<gene>
    <name evidence="4" type="primary">LOC106152296</name>
</gene>
<dbReference type="AlphaFoldDB" id="A0A1S3H819"/>
<dbReference type="KEGG" id="lak:106152296"/>
<evidence type="ECO:0000313" key="3">
    <source>
        <dbReference type="Proteomes" id="UP000085678"/>
    </source>
</evidence>
<feature type="chain" id="PRO_5010291700" evidence="2">
    <location>
        <begin position="22"/>
        <end position="901"/>
    </location>
</feature>
<dbReference type="GeneID" id="106152296"/>
<dbReference type="InParanoid" id="A0A1S3H819"/>
<sequence>MMAGYMSFLFTVLLAVSNVAAQGPPAGPVVKVVAFRCEGARGKAAMLTPGATLGDICSGGLNFTVKNVGQVDLSPQAQANITFYLNEACPSGIKQCNTSLGRIMEASATALSSLAVNATADLDVSAVNLDSSNNLGPIPCGPTCITAVVSNPDGLVYRSVQVVRKCNTSGVDLSIGLNLRGFDPRGNASLRLRTGRPLVEQLMERNIRMKVSVTNNGERDLLHPSKNMPYGVWVFLRKRSRRQARECMEGMQGMEGIDGMSGPTTNTQQRPPRNETERARDMDDLAAGQFGCNGDDMDSEDVMIGQMTFRRGIAAGETVNATRRQMESITLESKPGQILVCGLAELIFVVDPTHAIKDANRSDNVFRMRVNITCRDEDFENFQEGCEVIPDISRNGHRAWVRFVTARSARTMVMEDVLSGVWKNLDGREVMDLVRLARTKAMAKEILSIADEDGETDCMCDGADDQDEVKFERMLEDVMAETINGSKLMGDKFEFGDVPGDQDFGGLLEGVFSRITGSQFSTHMQNAMSGFGDMSTFSGVSGIGDALSGVSGISGIGDAFSGMSGMSGMGDMFGMDDLSRDSKSPAELLFKAVTMGRDKFANITGIGGEKMGIFGCVFDLMRKMERLMNDTNNAEELPGRILNLFFDIDSDQCPSGKSVYSQLRPCSKFMLQMYMYLSADDMVDVEVAKRDFCGIRKATQMLANGGSALANMDLQELEDMMVDMKNGTKSGKRGELFKELGLVAEEGGEAAVNATPCREEMDDANAMDDIFEVSWRVKDRMIQYCVKSPFQAMDRPQGMRCKTVATCECRNCDNGNGGGYRGNGGYGFSGSDGGYYGGDSGYFGGDGGFFGGDSGYFGGDGGYFGGDGGYGGYGDSGAGDSGYGGSGPGDGGYGGFSGKRK</sequence>
<feature type="compositionally biased region" description="Polar residues" evidence="1">
    <location>
        <begin position="262"/>
        <end position="271"/>
    </location>
</feature>
<evidence type="ECO:0000256" key="1">
    <source>
        <dbReference type="SAM" id="MobiDB-lite"/>
    </source>
</evidence>
<feature type="region of interest" description="Disordered" evidence="1">
    <location>
        <begin position="253"/>
        <end position="279"/>
    </location>
</feature>
<evidence type="ECO:0000313" key="4">
    <source>
        <dbReference type="RefSeq" id="XP_013381269.1"/>
    </source>
</evidence>
<evidence type="ECO:0000256" key="2">
    <source>
        <dbReference type="SAM" id="SignalP"/>
    </source>
</evidence>
<keyword evidence="2" id="KW-0732">Signal</keyword>